<dbReference type="OrthoDB" id="15207at2157"/>
<dbReference type="PANTHER" id="PTHR39518">
    <property type="entry name" value="UPF0215 PROTEIN MJ1150"/>
    <property type="match status" value="1"/>
</dbReference>
<gene>
    <name evidence="3" type="ORF">AOG54_06625</name>
    <name evidence="2" type="ORF">SE19_08085</name>
</gene>
<proteinExistence type="inferred from homology"/>
<dbReference type="PIRSF" id="PIRSF006380">
    <property type="entry name" value="UCP006380"/>
    <property type="match status" value="1"/>
</dbReference>
<evidence type="ECO:0000313" key="2">
    <source>
        <dbReference type="EMBL" id="KPV45846.1"/>
    </source>
</evidence>
<comment type="caution">
    <text evidence="3">The sequence shown here is derived from an EMBL/GenBank/DDBJ whole genome shotgun (WGS) entry which is preliminary data.</text>
</comment>
<dbReference type="HAMAP" id="MF_00582">
    <property type="entry name" value="UPF0215"/>
    <property type="match status" value="1"/>
</dbReference>
<evidence type="ECO:0000313" key="5">
    <source>
        <dbReference type="Proteomes" id="UP000050515"/>
    </source>
</evidence>
<accession>A0A0N8VKH2</accession>
<dbReference type="Gene3D" id="3.30.2170.10">
    <property type="entry name" value="archaeoglobus fulgidus dsm 4304 superfamily"/>
    <property type="match status" value="1"/>
</dbReference>
<dbReference type="InterPro" id="IPR002802">
    <property type="entry name" value="Endo_dU"/>
</dbReference>
<reference evidence="3 4" key="2">
    <citation type="submission" date="2015-09" db="EMBL/GenBank/DDBJ databases">
        <title>Heavy metals and arsenic resistance mechanisms in polyextremophilic archaea of the family Ferroplasmaceae.</title>
        <authorList>
            <person name="Bulaev A.G."/>
            <person name="Kanygina A.V."/>
        </authorList>
    </citation>
    <scope>NUCLEOTIDE SEQUENCE [LARGE SCALE GENOMIC DNA]</scope>
    <source>
        <strain evidence="3 4">VT</strain>
    </source>
</reference>
<dbReference type="Proteomes" id="UP000050320">
    <property type="component" value="Unassembled WGS sequence"/>
</dbReference>
<dbReference type="AlphaFoldDB" id="A0A0N8VKH2"/>
<dbReference type="Proteomes" id="UP000050515">
    <property type="component" value="Unassembled WGS sequence"/>
</dbReference>
<dbReference type="RefSeq" id="WP_054964481.1">
    <property type="nucleotide sequence ID" value="NZ_LJCQ01000370.1"/>
</dbReference>
<comment type="similarity">
    <text evidence="1">Belongs to the UPF0215 family.</text>
</comment>
<dbReference type="EMBL" id="LJCQ01000370">
    <property type="protein sequence ID" value="KPV45846.1"/>
    <property type="molecule type" value="Genomic_DNA"/>
</dbReference>
<name>A0A0N8VKH2_9ARCH</name>
<dbReference type="Pfam" id="PF01949">
    <property type="entry name" value="Endo_dU"/>
    <property type="match status" value="1"/>
</dbReference>
<reference evidence="2 5" key="1">
    <citation type="submission" date="2015-09" db="EMBL/GenBank/DDBJ databases">
        <title>Draft genome sequence of Acidiplasma aeolicum DSM 18409.</title>
        <authorList>
            <person name="Hemp J."/>
        </authorList>
    </citation>
    <scope>NUCLEOTIDE SEQUENCE [LARGE SCALE GENOMIC DNA]</scope>
    <source>
        <strain evidence="2 5">V</strain>
    </source>
</reference>
<evidence type="ECO:0000313" key="4">
    <source>
        <dbReference type="Proteomes" id="UP000050320"/>
    </source>
</evidence>
<dbReference type="PANTHER" id="PTHR39518:SF2">
    <property type="entry name" value="UPF0215 PROTEIN MJ1150"/>
    <property type="match status" value="1"/>
</dbReference>
<sequence>MKKGIRILGIDDGPFKKNVDKETILTGVLIKPDGYIEGILLRTIAVDGTDVNEKILSMVNGRFLREINIIMTNGITFGGFNVMDIEKINNNTGIPVISIIRKKPDIDSIKSALEKHFIDHDYRFNIINKNLPVLVTVNGRNLYINHAGIDYDSAVLVIKKTLKMGNIPEPVRMAHLIATAIKTGESHGRP</sequence>
<dbReference type="PATRIC" id="fig|507754.4.peg.143"/>
<dbReference type="EMBL" id="LKBG01000280">
    <property type="protein sequence ID" value="KQB33716.1"/>
    <property type="molecule type" value="Genomic_DNA"/>
</dbReference>
<keyword evidence="4" id="KW-1185">Reference proteome</keyword>
<evidence type="ECO:0000313" key="3">
    <source>
        <dbReference type="EMBL" id="KQB33716.1"/>
    </source>
</evidence>
<protein>
    <recommendedName>
        <fullName evidence="1">UPF0215 protein AOG54_06625</fullName>
    </recommendedName>
</protein>
<evidence type="ECO:0000256" key="1">
    <source>
        <dbReference type="HAMAP-Rule" id="MF_00582"/>
    </source>
</evidence>
<organism evidence="3 4">
    <name type="scientific">Acidiplasma aeolicum</name>
    <dbReference type="NCBI Taxonomy" id="507754"/>
    <lineage>
        <taxon>Archaea</taxon>
        <taxon>Methanobacteriati</taxon>
        <taxon>Thermoplasmatota</taxon>
        <taxon>Thermoplasmata</taxon>
        <taxon>Thermoplasmatales</taxon>
        <taxon>Ferroplasmaceae</taxon>
        <taxon>Acidiplasma</taxon>
    </lineage>
</organism>